<keyword evidence="2" id="KW-0479">Metal-binding</keyword>
<dbReference type="PRINTS" id="PR00320">
    <property type="entry name" value="GPROTEINBRPT"/>
</dbReference>
<proteinExistence type="predicted"/>
<evidence type="ECO:0000256" key="4">
    <source>
        <dbReference type="ARBA" id="ARBA00022771"/>
    </source>
</evidence>
<feature type="repeat" description="WD" evidence="7">
    <location>
        <begin position="395"/>
        <end position="437"/>
    </location>
</feature>
<dbReference type="PANTHER" id="PTHR44080">
    <property type="entry name" value="E3 UBIQUITIN-PROTEIN LIGASE COP1"/>
    <property type="match status" value="1"/>
</dbReference>
<dbReference type="InterPro" id="IPR001680">
    <property type="entry name" value="WD40_rpt"/>
</dbReference>
<dbReference type="GO" id="GO:0061630">
    <property type="term" value="F:ubiquitin protein ligase activity"/>
    <property type="evidence" value="ECO:0007669"/>
    <property type="project" value="InterPro"/>
</dbReference>
<comment type="caution">
    <text evidence="10">The sequence shown here is derived from an EMBL/GenBank/DDBJ whole genome shotgun (WGS) entry which is preliminary data.</text>
</comment>
<evidence type="ECO:0000256" key="1">
    <source>
        <dbReference type="ARBA" id="ARBA00022574"/>
    </source>
</evidence>
<dbReference type="CDD" id="cd00200">
    <property type="entry name" value="WD40"/>
    <property type="match status" value="1"/>
</dbReference>
<dbReference type="GO" id="GO:0008270">
    <property type="term" value="F:zinc ion binding"/>
    <property type="evidence" value="ECO:0007669"/>
    <property type="project" value="UniProtKB-KW"/>
</dbReference>
<name>A0A162YGW7_MUCCL</name>
<dbReference type="PROSITE" id="PS50082">
    <property type="entry name" value="WD_REPEATS_2"/>
    <property type="match status" value="3"/>
</dbReference>
<dbReference type="InterPro" id="IPR020472">
    <property type="entry name" value="WD40_PAC1"/>
</dbReference>
<accession>A0A162YGW7</accession>
<keyword evidence="3" id="KW-0677">Repeat</keyword>
<sequence length="648" mass="73959">MSSDGNEEENDRVDNQHNRWPSLISSLLNSSSRSQNDKPADEATAADKIDEELLCPICQDLMREVYATHCGHSFCHECLTLHLENASDCPLCRAPLSRTNIYPNFQLNKLASFRIRSIKEKQSVNQHLNPIEKLIIESNKSNESIAKTLANSLSYHDLISVFETAITQRKQMEQDESKIKKELLKAFLERLEQKNKDTVRRLETENTSILADLKSIDEEHTSTPTRKRKISWPTTYIMGEGGSNSDTLNQDISENQVKVEPQQIKVHNEEEEQLPVQRRLNERFNDLRTIYHRLLSPNDYINKRKLSLYIKSPSYRCILDDFSTSIYELTRYDQFEEVDTIDYTDSTRQGSSIVSTIGFDRDQEFFAVGGVSKEIKVFDFNMMGYARTGHCPLRVLACSNKISCLSWSPYVKSQLASSDYEGLIDIWDSASGRKVTTFTEHKKRAWSVNYCETNPTMLASGSDDSTVKIWSLSHNKAIHTLEQKGNVCCAKFAPNSSYYLAVGSADHHISCYDLRFPNQPMCQYIGHKKAVSYVKWLSDRDIVSASTDSTLKLWDRESRKCLRSFEGHQNEKNFVGLSTDGDWISCGSECNTVFTYHKNATKPIATYTFPSNDCEDENIFVSSVCWKKDTKKLVAANSKGMIKVLSLK</sequence>
<gene>
    <name evidence="10" type="ORF">MUCCIDRAFT_75651</name>
</gene>
<dbReference type="EMBL" id="AMYB01000010">
    <property type="protein sequence ID" value="OAC98606.1"/>
    <property type="molecule type" value="Genomic_DNA"/>
</dbReference>
<dbReference type="InterPro" id="IPR013083">
    <property type="entry name" value="Znf_RING/FYVE/PHD"/>
</dbReference>
<dbReference type="InterPro" id="IPR001841">
    <property type="entry name" value="Znf_RING"/>
</dbReference>
<keyword evidence="11" id="KW-1185">Reference proteome</keyword>
<dbReference type="VEuPathDB" id="FungiDB:MUCCIDRAFT_75651"/>
<evidence type="ECO:0000259" key="9">
    <source>
        <dbReference type="PROSITE" id="PS50089"/>
    </source>
</evidence>
<dbReference type="PROSITE" id="PS50089">
    <property type="entry name" value="ZF_RING_2"/>
    <property type="match status" value="1"/>
</dbReference>
<feature type="domain" description="RING-type" evidence="9">
    <location>
        <begin position="55"/>
        <end position="93"/>
    </location>
</feature>
<feature type="coiled-coil region" evidence="8">
    <location>
        <begin position="188"/>
        <end position="219"/>
    </location>
</feature>
<dbReference type="Gene3D" id="3.30.40.10">
    <property type="entry name" value="Zinc/RING finger domain, C3HC4 (zinc finger)"/>
    <property type="match status" value="1"/>
</dbReference>
<evidence type="ECO:0000256" key="6">
    <source>
        <dbReference type="PROSITE-ProRule" id="PRU00175"/>
    </source>
</evidence>
<keyword evidence="1 7" id="KW-0853">WD repeat</keyword>
<dbReference type="OrthoDB" id="273771at2759"/>
<dbReference type="InterPro" id="IPR042755">
    <property type="entry name" value="COP1"/>
</dbReference>
<evidence type="ECO:0000256" key="7">
    <source>
        <dbReference type="PROSITE-ProRule" id="PRU00221"/>
    </source>
</evidence>
<organism evidence="10 11">
    <name type="scientific">Mucor lusitanicus CBS 277.49</name>
    <dbReference type="NCBI Taxonomy" id="747725"/>
    <lineage>
        <taxon>Eukaryota</taxon>
        <taxon>Fungi</taxon>
        <taxon>Fungi incertae sedis</taxon>
        <taxon>Mucoromycota</taxon>
        <taxon>Mucoromycotina</taxon>
        <taxon>Mucoromycetes</taxon>
        <taxon>Mucorales</taxon>
        <taxon>Mucorineae</taxon>
        <taxon>Mucoraceae</taxon>
        <taxon>Mucor</taxon>
    </lineage>
</organism>
<dbReference type="SMART" id="SM00320">
    <property type="entry name" value="WD40"/>
    <property type="match status" value="7"/>
</dbReference>
<keyword evidence="8" id="KW-0175">Coiled coil</keyword>
<evidence type="ECO:0000313" key="11">
    <source>
        <dbReference type="Proteomes" id="UP000077051"/>
    </source>
</evidence>
<dbReference type="SUPFAM" id="SSF57850">
    <property type="entry name" value="RING/U-box"/>
    <property type="match status" value="1"/>
</dbReference>
<reference evidence="10 11" key="1">
    <citation type="submission" date="2015-06" db="EMBL/GenBank/DDBJ databases">
        <title>Expansion of signal transduction pathways in fungi by whole-genome duplication.</title>
        <authorList>
            <consortium name="DOE Joint Genome Institute"/>
            <person name="Corrochano L.M."/>
            <person name="Kuo A."/>
            <person name="Marcet-Houben M."/>
            <person name="Polaino S."/>
            <person name="Salamov A."/>
            <person name="Villalobos J.M."/>
            <person name="Alvarez M.I."/>
            <person name="Avalos J."/>
            <person name="Benito E.P."/>
            <person name="Benoit I."/>
            <person name="Burger G."/>
            <person name="Camino L.P."/>
            <person name="Canovas D."/>
            <person name="Cerda-Olmedo E."/>
            <person name="Cheng J.-F."/>
            <person name="Dominguez A."/>
            <person name="Elias M."/>
            <person name="Eslava A.P."/>
            <person name="Glaser F."/>
            <person name="Grimwood J."/>
            <person name="Gutierrez G."/>
            <person name="Heitman J."/>
            <person name="Henrissat B."/>
            <person name="Iturriaga E.A."/>
            <person name="Lang B.F."/>
            <person name="Lavin J.L."/>
            <person name="Lee S."/>
            <person name="Li W."/>
            <person name="Lindquist E."/>
            <person name="Lopez-Garcia S."/>
            <person name="Luque E.M."/>
            <person name="Marcos A.T."/>
            <person name="Martin J."/>
            <person name="Mccluskey K."/>
            <person name="Medina H.R."/>
            <person name="Miralles-Duran A."/>
            <person name="Miyazaki A."/>
            <person name="Munoz-Torres E."/>
            <person name="Oguiza J.A."/>
            <person name="Ohm R."/>
            <person name="Olmedo M."/>
            <person name="Orejas M."/>
            <person name="Ortiz-Castellanos L."/>
            <person name="Pisabarro A.G."/>
            <person name="Rodriguez-Romero J."/>
            <person name="Ruiz-Herrera J."/>
            <person name="Ruiz-Vazquez R."/>
            <person name="Sanz C."/>
            <person name="Schackwitz W."/>
            <person name="Schmutz J."/>
            <person name="Shahriari M."/>
            <person name="Shelest E."/>
            <person name="Silva-Franco F."/>
            <person name="Soanes D."/>
            <person name="Syed K."/>
            <person name="Tagua V.G."/>
            <person name="Talbot N.J."/>
            <person name="Thon M."/>
            <person name="De Vries R.P."/>
            <person name="Wiebenga A."/>
            <person name="Yadav J.S."/>
            <person name="Braun E.L."/>
            <person name="Baker S."/>
            <person name="Garre V."/>
            <person name="Horwitz B."/>
            <person name="Torres-Martinez S."/>
            <person name="Idnurm A."/>
            <person name="Herrera-Estrella A."/>
            <person name="Gabaldon T."/>
            <person name="Grigoriev I.V."/>
        </authorList>
    </citation>
    <scope>NUCLEOTIDE SEQUENCE [LARGE SCALE GENOMIC DNA]</scope>
    <source>
        <strain evidence="10 11">CBS 277.49</strain>
    </source>
</reference>
<keyword evidence="5" id="KW-0862">Zinc</keyword>
<dbReference type="Pfam" id="PF00400">
    <property type="entry name" value="WD40"/>
    <property type="match status" value="4"/>
</dbReference>
<dbReference type="CDD" id="cd16504">
    <property type="entry name" value="RING-HC_COP1"/>
    <property type="match status" value="1"/>
</dbReference>
<dbReference type="InterPro" id="IPR017907">
    <property type="entry name" value="Znf_RING_CS"/>
</dbReference>
<dbReference type="PROSITE" id="PS00518">
    <property type="entry name" value="ZF_RING_1"/>
    <property type="match status" value="1"/>
</dbReference>
<dbReference type="InterPro" id="IPR036322">
    <property type="entry name" value="WD40_repeat_dom_sf"/>
</dbReference>
<evidence type="ECO:0000256" key="3">
    <source>
        <dbReference type="ARBA" id="ARBA00022737"/>
    </source>
</evidence>
<protein>
    <recommendedName>
        <fullName evidence="9">RING-type domain-containing protein</fullName>
    </recommendedName>
</protein>
<dbReference type="InterPro" id="IPR015943">
    <property type="entry name" value="WD40/YVTN_repeat-like_dom_sf"/>
</dbReference>
<evidence type="ECO:0000256" key="5">
    <source>
        <dbReference type="ARBA" id="ARBA00022833"/>
    </source>
</evidence>
<dbReference type="Pfam" id="PF13920">
    <property type="entry name" value="zf-C3HC4_3"/>
    <property type="match status" value="1"/>
</dbReference>
<dbReference type="SMART" id="SM00184">
    <property type="entry name" value="RING"/>
    <property type="match status" value="1"/>
</dbReference>
<dbReference type="PROSITE" id="PS50294">
    <property type="entry name" value="WD_REPEATS_REGION"/>
    <property type="match status" value="2"/>
</dbReference>
<feature type="repeat" description="WD" evidence="7">
    <location>
        <begin position="438"/>
        <end position="480"/>
    </location>
</feature>
<keyword evidence="4 6" id="KW-0863">Zinc-finger</keyword>
<evidence type="ECO:0000256" key="8">
    <source>
        <dbReference type="SAM" id="Coils"/>
    </source>
</evidence>
<evidence type="ECO:0000256" key="2">
    <source>
        <dbReference type="ARBA" id="ARBA00022723"/>
    </source>
</evidence>
<dbReference type="STRING" id="747725.A0A162YGW7"/>
<dbReference type="Proteomes" id="UP000077051">
    <property type="component" value="Unassembled WGS sequence"/>
</dbReference>
<feature type="repeat" description="WD" evidence="7">
    <location>
        <begin position="524"/>
        <end position="564"/>
    </location>
</feature>
<evidence type="ECO:0000313" key="10">
    <source>
        <dbReference type="EMBL" id="OAC98606.1"/>
    </source>
</evidence>
<dbReference type="Gene3D" id="2.130.10.10">
    <property type="entry name" value="YVTN repeat-like/Quinoprotein amine dehydrogenase"/>
    <property type="match status" value="1"/>
</dbReference>
<dbReference type="SUPFAM" id="SSF50978">
    <property type="entry name" value="WD40 repeat-like"/>
    <property type="match status" value="1"/>
</dbReference>
<dbReference type="AlphaFoldDB" id="A0A162YGW7"/>